<dbReference type="EMBL" id="QPFP01000008">
    <property type="protein sequence ID" value="TEB35106.1"/>
    <property type="molecule type" value="Genomic_DNA"/>
</dbReference>
<protein>
    <recommendedName>
        <fullName evidence="4">BZIP domain-containing protein</fullName>
    </recommendedName>
</protein>
<feature type="compositionally biased region" description="Polar residues" evidence="1">
    <location>
        <begin position="220"/>
        <end position="229"/>
    </location>
</feature>
<feature type="region of interest" description="Disordered" evidence="1">
    <location>
        <begin position="139"/>
        <end position="236"/>
    </location>
</feature>
<accession>A0A4Y7TLQ0</accession>
<feature type="region of interest" description="Disordered" evidence="1">
    <location>
        <begin position="39"/>
        <end position="69"/>
    </location>
</feature>
<feature type="compositionally biased region" description="Acidic residues" evidence="1">
    <location>
        <begin position="293"/>
        <end position="307"/>
    </location>
</feature>
<dbReference type="Gene3D" id="1.20.5.170">
    <property type="match status" value="1"/>
</dbReference>
<gene>
    <name evidence="2" type="ORF">FA13DRAFT_1707240</name>
</gene>
<evidence type="ECO:0000313" key="3">
    <source>
        <dbReference type="Proteomes" id="UP000298030"/>
    </source>
</evidence>
<dbReference type="Proteomes" id="UP000298030">
    <property type="component" value="Unassembled WGS sequence"/>
</dbReference>
<feature type="region of interest" description="Disordered" evidence="1">
    <location>
        <begin position="268"/>
        <end position="324"/>
    </location>
</feature>
<feature type="compositionally biased region" description="Low complexity" evidence="1">
    <location>
        <begin position="44"/>
        <end position="59"/>
    </location>
</feature>
<feature type="compositionally biased region" description="Pro residues" evidence="1">
    <location>
        <begin position="177"/>
        <end position="187"/>
    </location>
</feature>
<feature type="region of interest" description="Disordered" evidence="1">
    <location>
        <begin position="1"/>
        <end position="24"/>
    </location>
</feature>
<dbReference type="OrthoDB" id="1939598at2759"/>
<evidence type="ECO:0000313" key="2">
    <source>
        <dbReference type="EMBL" id="TEB35106.1"/>
    </source>
</evidence>
<reference evidence="2 3" key="1">
    <citation type="journal article" date="2019" name="Nat. Ecol. Evol.">
        <title>Megaphylogeny resolves global patterns of mushroom evolution.</title>
        <authorList>
            <person name="Varga T."/>
            <person name="Krizsan K."/>
            <person name="Foldi C."/>
            <person name="Dima B."/>
            <person name="Sanchez-Garcia M."/>
            <person name="Sanchez-Ramirez S."/>
            <person name="Szollosi G.J."/>
            <person name="Szarkandi J.G."/>
            <person name="Papp V."/>
            <person name="Albert L."/>
            <person name="Andreopoulos W."/>
            <person name="Angelini C."/>
            <person name="Antonin V."/>
            <person name="Barry K.W."/>
            <person name="Bougher N.L."/>
            <person name="Buchanan P."/>
            <person name="Buyck B."/>
            <person name="Bense V."/>
            <person name="Catcheside P."/>
            <person name="Chovatia M."/>
            <person name="Cooper J."/>
            <person name="Damon W."/>
            <person name="Desjardin D."/>
            <person name="Finy P."/>
            <person name="Geml J."/>
            <person name="Haridas S."/>
            <person name="Hughes K."/>
            <person name="Justo A."/>
            <person name="Karasinski D."/>
            <person name="Kautmanova I."/>
            <person name="Kiss B."/>
            <person name="Kocsube S."/>
            <person name="Kotiranta H."/>
            <person name="LaButti K.M."/>
            <person name="Lechner B.E."/>
            <person name="Liimatainen K."/>
            <person name="Lipzen A."/>
            <person name="Lukacs Z."/>
            <person name="Mihaltcheva S."/>
            <person name="Morgado L.N."/>
            <person name="Niskanen T."/>
            <person name="Noordeloos M.E."/>
            <person name="Ohm R.A."/>
            <person name="Ortiz-Santana B."/>
            <person name="Ovrebo C."/>
            <person name="Racz N."/>
            <person name="Riley R."/>
            <person name="Savchenko A."/>
            <person name="Shiryaev A."/>
            <person name="Soop K."/>
            <person name="Spirin V."/>
            <person name="Szebenyi C."/>
            <person name="Tomsovsky M."/>
            <person name="Tulloss R.E."/>
            <person name="Uehling J."/>
            <person name="Grigoriev I.V."/>
            <person name="Vagvolgyi C."/>
            <person name="Papp T."/>
            <person name="Martin F.M."/>
            <person name="Miettinen O."/>
            <person name="Hibbett D.S."/>
            <person name="Nagy L.G."/>
        </authorList>
    </citation>
    <scope>NUCLEOTIDE SEQUENCE [LARGE SCALE GENOMIC DNA]</scope>
    <source>
        <strain evidence="2 3">FP101781</strain>
    </source>
</reference>
<name>A0A4Y7TLQ0_COPMI</name>
<organism evidence="2 3">
    <name type="scientific">Coprinellus micaceus</name>
    <name type="common">Glistening ink-cap mushroom</name>
    <name type="synonym">Coprinus micaceus</name>
    <dbReference type="NCBI Taxonomy" id="71717"/>
    <lineage>
        <taxon>Eukaryota</taxon>
        <taxon>Fungi</taxon>
        <taxon>Dikarya</taxon>
        <taxon>Basidiomycota</taxon>
        <taxon>Agaricomycotina</taxon>
        <taxon>Agaricomycetes</taxon>
        <taxon>Agaricomycetidae</taxon>
        <taxon>Agaricales</taxon>
        <taxon>Agaricineae</taxon>
        <taxon>Psathyrellaceae</taxon>
        <taxon>Coprinellus</taxon>
    </lineage>
</organism>
<sequence>MAPLKSEGLEDAKPPITPPPHAQNELEIWEKLAFTFDTMDHHSSGSSRPRGSRITPRSGQDSVSQSGNVNRAATQDAELLAQFAAANSGMALDHGFSQGLPPTGYPSLGPTPGFYGNFFHHDSMVPSANQLPPMANMDFPWPHMSPPPQQHGSLPYHHNPPVSAGGSSPTTSTFVPSPYPIPPPPPQMESSSSRGSRGRSVSSAGEELTGSGTIKKKQKTVNLERSVSDLTGRAEELEKEVADLRRENGWLKEIVMLKGTRIASANMAHPAAMVGPQGGGSANLPSGSSSGQNDEESEEESDSSDDDTVAKGKGKPDSSATRRK</sequence>
<dbReference type="AlphaFoldDB" id="A0A4Y7TLQ0"/>
<feature type="compositionally biased region" description="Low complexity" evidence="1">
    <location>
        <begin position="167"/>
        <end position="176"/>
    </location>
</feature>
<feature type="compositionally biased region" description="Polar residues" evidence="1">
    <location>
        <begin position="60"/>
        <end position="69"/>
    </location>
</feature>
<dbReference type="STRING" id="71717.A0A4Y7TLQ0"/>
<proteinExistence type="predicted"/>
<keyword evidence="3" id="KW-1185">Reference proteome</keyword>
<feature type="compositionally biased region" description="Low complexity" evidence="1">
    <location>
        <begin position="188"/>
        <end position="207"/>
    </location>
</feature>
<evidence type="ECO:0008006" key="4">
    <source>
        <dbReference type="Google" id="ProtNLM"/>
    </source>
</evidence>
<evidence type="ECO:0000256" key="1">
    <source>
        <dbReference type="SAM" id="MobiDB-lite"/>
    </source>
</evidence>
<comment type="caution">
    <text evidence="2">The sequence shown here is derived from an EMBL/GenBank/DDBJ whole genome shotgun (WGS) entry which is preliminary data.</text>
</comment>